<dbReference type="PANTHER" id="PTHR45749">
    <property type="match status" value="1"/>
</dbReference>
<gene>
    <name evidence="2" type="ORF">RN001_005540</name>
</gene>
<reference evidence="3" key="1">
    <citation type="submission" date="2023-01" db="EMBL/GenBank/DDBJ databases">
        <title>Key to firefly adult light organ development and bioluminescence: homeobox transcription factors regulate luciferase expression and transportation to peroxisome.</title>
        <authorList>
            <person name="Fu X."/>
        </authorList>
    </citation>
    <scope>NUCLEOTIDE SEQUENCE [LARGE SCALE GENOMIC DNA]</scope>
</reference>
<evidence type="ECO:0000259" key="1">
    <source>
        <dbReference type="Pfam" id="PF05699"/>
    </source>
</evidence>
<comment type="caution">
    <text evidence="2">The sequence shown here is derived from an EMBL/GenBank/DDBJ whole genome shotgun (WGS) entry which is preliminary data.</text>
</comment>
<evidence type="ECO:0000313" key="3">
    <source>
        <dbReference type="Proteomes" id="UP001353858"/>
    </source>
</evidence>
<keyword evidence="3" id="KW-1185">Reference proteome</keyword>
<dbReference type="GO" id="GO:0046983">
    <property type="term" value="F:protein dimerization activity"/>
    <property type="evidence" value="ECO:0007669"/>
    <property type="project" value="InterPro"/>
</dbReference>
<feature type="domain" description="HAT C-terminal dimerisation" evidence="1">
    <location>
        <begin position="49"/>
        <end position="116"/>
    </location>
</feature>
<dbReference type="PANTHER" id="PTHR45749:SF37">
    <property type="entry name" value="OS05G0311600 PROTEIN"/>
    <property type="match status" value="1"/>
</dbReference>
<protein>
    <recommendedName>
        <fullName evidence="1">HAT C-terminal dimerisation domain-containing protein</fullName>
    </recommendedName>
</protein>
<dbReference type="AlphaFoldDB" id="A0AAN7PH62"/>
<name>A0AAN7PH62_9COLE</name>
<dbReference type="Pfam" id="PF05699">
    <property type="entry name" value="Dimer_Tnp_hAT"/>
    <property type="match status" value="1"/>
</dbReference>
<evidence type="ECO:0000313" key="2">
    <source>
        <dbReference type="EMBL" id="KAK4882221.1"/>
    </source>
</evidence>
<dbReference type="EMBL" id="JARPUR010000002">
    <property type="protein sequence ID" value="KAK4882221.1"/>
    <property type="molecule type" value="Genomic_DNA"/>
</dbReference>
<proteinExistence type="predicted"/>
<organism evidence="2 3">
    <name type="scientific">Aquatica leii</name>
    <dbReference type="NCBI Taxonomy" id="1421715"/>
    <lineage>
        <taxon>Eukaryota</taxon>
        <taxon>Metazoa</taxon>
        <taxon>Ecdysozoa</taxon>
        <taxon>Arthropoda</taxon>
        <taxon>Hexapoda</taxon>
        <taxon>Insecta</taxon>
        <taxon>Pterygota</taxon>
        <taxon>Neoptera</taxon>
        <taxon>Endopterygota</taxon>
        <taxon>Coleoptera</taxon>
        <taxon>Polyphaga</taxon>
        <taxon>Elateriformia</taxon>
        <taxon>Elateroidea</taxon>
        <taxon>Lampyridae</taxon>
        <taxon>Luciolinae</taxon>
        <taxon>Aquatica</taxon>
    </lineage>
</organism>
<dbReference type="InterPro" id="IPR008906">
    <property type="entry name" value="HATC_C_dom"/>
</dbReference>
<dbReference type="Proteomes" id="UP001353858">
    <property type="component" value="Unassembled WGS sequence"/>
</dbReference>
<sequence>MYSLNFPNEYLNSAIRAFPFLDKNKLKTELEIIYRRPDFRGVSGAVYLLKFLIENNLHLDFSETCLVLHIIVTMPMTTAEAERCFSTLQRIKTFLRSTMSQDRLAALAMLSIEKQMIQNIPNFNELVIEEFISKKDRRLQFQYKTCL</sequence>
<accession>A0AAN7PH62</accession>